<sequence>MMLQQFRLVVAGEIGEEQVDRLFDRAGDACVEVVPGGFAEGGPWVAFDRDAPSAADAIVSGVRDLDGAGMVTVSAAADDPLVTLQTIAERVGRPVDAVRSWPLPSPVGPHPRRPVFDWREVSDWLVRHRRYVPPDEEAALHAVTLALQIRALAPRLGRLTPIRSLLYT</sequence>
<keyword evidence="2" id="KW-1185">Reference proteome</keyword>
<evidence type="ECO:0000313" key="1">
    <source>
        <dbReference type="EMBL" id="UWP81643.1"/>
    </source>
</evidence>
<organism evidence="1 2">
    <name type="scientific">Dactylosporangium fulvum</name>
    <dbReference type="NCBI Taxonomy" id="53359"/>
    <lineage>
        <taxon>Bacteria</taxon>
        <taxon>Bacillati</taxon>
        <taxon>Actinomycetota</taxon>
        <taxon>Actinomycetes</taxon>
        <taxon>Micromonosporales</taxon>
        <taxon>Micromonosporaceae</taxon>
        <taxon>Dactylosporangium</taxon>
    </lineage>
</organism>
<evidence type="ECO:0008006" key="3">
    <source>
        <dbReference type="Google" id="ProtNLM"/>
    </source>
</evidence>
<dbReference type="Proteomes" id="UP001059617">
    <property type="component" value="Chromosome"/>
</dbReference>
<dbReference type="RefSeq" id="WP_259859411.1">
    <property type="nucleotide sequence ID" value="NZ_BAAAST010000078.1"/>
</dbReference>
<reference evidence="1" key="2">
    <citation type="submission" date="2022-09" db="EMBL/GenBank/DDBJ databases">
        <title>Biosynthetic gene clusters of Dactylosporangioum fulvum.</title>
        <authorList>
            <person name="Caradec T."/>
        </authorList>
    </citation>
    <scope>NUCLEOTIDE SEQUENCE</scope>
    <source>
        <strain evidence="1">NRRL B-16292</strain>
    </source>
</reference>
<evidence type="ECO:0000313" key="2">
    <source>
        <dbReference type="Proteomes" id="UP001059617"/>
    </source>
</evidence>
<proteinExistence type="predicted"/>
<protein>
    <recommendedName>
        <fullName evidence="3">DNA-binding protein</fullName>
    </recommendedName>
</protein>
<accession>A0ABY5VYR5</accession>
<dbReference type="EMBL" id="CP073720">
    <property type="protein sequence ID" value="UWP81643.1"/>
    <property type="molecule type" value="Genomic_DNA"/>
</dbReference>
<name>A0ABY5VYR5_9ACTN</name>
<reference evidence="1" key="1">
    <citation type="submission" date="2021-04" db="EMBL/GenBank/DDBJ databases">
        <authorList>
            <person name="Hartkoorn R.C."/>
            <person name="Beaudoing E."/>
            <person name="Hot D."/>
        </authorList>
    </citation>
    <scope>NUCLEOTIDE SEQUENCE</scope>
    <source>
        <strain evidence="1">NRRL B-16292</strain>
    </source>
</reference>
<gene>
    <name evidence="1" type="ORF">Dfulv_42100</name>
</gene>